<comment type="caution">
    <text evidence="1">The sequence shown here is derived from an EMBL/GenBank/DDBJ whole genome shotgun (WGS) entry which is preliminary data.</text>
</comment>
<dbReference type="STRING" id="2316362.A0A4Q2D7C7"/>
<evidence type="ECO:0000313" key="1">
    <source>
        <dbReference type="EMBL" id="RXW15403.1"/>
    </source>
</evidence>
<keyword evidence="2" id="KW-1185">Reference proteome</keyword>
<dbReference type="EMBL" id="SDEE01000556">
    <property type="protein sequence ID" value="RXW15403.1"/>
    <property type="molecule type" value="Genomic_DNA"/>
</dbReference>
<evidence type="ECO:0008006" key="3">
    <source>
        <dbReference type="Google" id="ProtNLM"/>
    </source>
</evidence>
<dbReference type="Gene3D" id="1.10.630.10">
    <property type="entry name" value="Cytochrome P450"/>
    <property type="match status" value="1"/>
</dbReference>
<protein>
    <recommendedName>
        <fullName evidence="3">Cytochrome P450</fullName>
    </recommendedName>
</protein>
<reference evidence="1 2" key="1">
    <citation type="submission" date="2019-01" db="EMBL/GenBank/DDBJ databases">
        <title>Draft genome sequence of Psathyrella aberdarensis IHI B618.</title>
        <authorList>
            <person name="Buettner E."/>
            <person name="Kellner H."/>
        </authorList>
    </citation>
    <scope>NUCLEOTIDE SEQUENCE [LARGE SCALE GENOMIC DNA]</scope>
    <source>
        <strain evidence="1 2">IHI B618</strain>
    </source>
</reference>
<accession>A0A4Q2D7C7</accession>
<gene>
    <name evidence="1" type="ORF">EST38_g10449</name>
</gene>
<dbReference type="GO" id="GO:0005506">
    <property type="term" value="F:iron ion binding"/>
    <property type="evidence" value="ECO:0007669"/>
    <property type="project" value="InterPro"/>
</dbReference>
<dbReference type="GO" id="GO:0004497">
    <property type="term" value="F:monooxygenase activity"/>
    <property type="evidence" value="ECO:0007669"/>
    <property type="project" value="InterPro"/>
</dbReference>
<dbReference type="OrthoDB" id="823504at2759"/>
<dbReference type="SUPFAM" id="SSF48264">
    <property type="entry name" value="Cytochrome P450"/>
    <property type="match status" value="1"/>
</dbReference>
<sequence length="396" mass="44272">MDGYVQWFKETTQKELKEQTFRVGKTNYVDVWQLVKTVHTYWAADQLCGIPLKTKESPRGKYTFTASFLGLGDTERFWELLQKARKASDVIQGATRESVIRVGPGLDDPKGKSDPYRVDGLAKSKTTIALLRTSAGGNSSPVSQLVKRPVNELVANIVGLANGSSVNQAHTALNVIDFYLEDSRKENLKDILKLIAKNDADSNKRLRGYIREAMRLNPQFTGLWRVATVETEVPGVGKVKPGERIWGGFKKAHLNVIPCELSFPAHLVVPPQLMDFPSPTTVDPTCDPSKYQLNGGGFRLCIGVDFAIDVIAEILKIILPLKGLRRGPGDSGRLVKTTKIFNLVERWLLILWSVDKLLTRGFHQTNQYVKPDGSLSDWPQSMKIAWDDSTARYIFL</sequence>
<dbReference type="Proteomes" id="UP000290288">
    <property type="component" value="Unassembled WGS sequence"/>
</dbReference>
<proteinExistence type="predicted"/>
<name>A0A4Q2D7C7_9AGAR</name>
<organism evidence="1 2">
    <name type="scientific">Candolleomyces aberdarensis</name>
    <dbReference type="NCBI Taxonomy" id="2316362"/>
    <lineage>
        <taxon>Eukaryota</taxon>
        <taxon>Fungi</taxon>
        <taxon>Dikarya</taxon>
        <taxon>Basidiomycota</taxon>
        <taxon>Agaricomycotina</taxon>
        <taxon>Agaricomycetes</taxon>
        <taxon>Agaricomycetidae</taxon>
        <taxon>Agaricales</taxon>
        <taxon>Agaricineae</taxon>
        <taxon>Psathyrellaceae</taxon>
        <taxon>Candolleomyces</taxon>
    </lineage>
</organism>
<dbReference type="GO" id="GO:0020037">
    <property type="term" value="F:heme binding"/>
    <property type="evidence" value="ECO:0007669"/>
    <property type="project" value="InterPro"/>
</dbReference>
<evidence type="ECO:0000313" key="2">
    <source>
        <dbReference type="Proteomes" id="UP000290288"/>
    </source>
</evidence>
<dbReference type="GO" id="GO:0016705">
    <property type="term" value="F:oxidoreductase activity, acting on paired donors, with incorporation or reduction of molecular oxygen"/>
    <property type="evidence" value="ECO:0007669"/>
    <property type="project" value="InterPro"/>
</dbReference>
<dbReference type="AlphaFoldDB" id="A0A4Q2D7C7"/>
<dbReference type="InterPro" id="IPR036396">
    <property type="entry name" value="Cyt_P450_sf"/>
</dbReference>